<evidence type="ECO:0000313" key="6">
    <source>
        <dbReference type="EMBL" id="GER99836.1"/>
    </source>
</evidence>
<feature type="domain" description="N-acetyltransferase" evidence="5">
    <location>
        <begin position="3"/>
        <end position="152"/>
    </location>
</feature>
<dbReference type="InterPro" id="IPR036527">
    <property type="entry name" value="SCP2_sterol-bd_dom_sf"/>
</dbReference>
<keyword evidence="3 4" id="KW-0012">Acyltransferase</keyword>
<dbReference type="AlphaFoldDB" id="A0A5M3VST7"/>
<feature type="active site" description="Proton donor" evidence="4">
    <location>
        <position position="122"/>
    </location>
</feature>
<dbReference type="Pfam" id="PF13527">
    <property type="entry name" value="Acetyltransf_9"/>
    <property type="match status" value="1"/>
</dbReference>
<dbReference type="Pfam" id="PF13530">
    <property type="entry name" value="SCP2_2"/>
    <property type="match status" value="1"/>
</dbReference>
<dbReference type="Gene3D" id="3.30.1050.10">
    <property type="entry name" value="SCP2 sterol-binding domain"/>
    <property type="match status" value="1"/>
</dbReference>
<evidence type="ECO:0000259" key="5">
    <source>
        <dbReference type="PROSITE" id="PS51186"/>
    </source>
</evidence>
<dbReference type="Gene3D" id="3.40.630.30">
    <property type="match status" value="2"/>
</dbReference>
<evidence type="ECO:0000313" key="7">
    <source>
        <dbReference type="Proteomes" id="UP000334990"/>
    </source>
</evidence>
<dbReference type="SUPFAM" id="SSF55729">
    <property type="entry name" value="Acyl-CoA N-acyltransferases (Nat)"/>
    <property type="match status" value="1"/>
</dbReference>
<evidence type="ECO:0000256" key="1">
    <source>
        <dbReference type="ARBA" id="ARBA00009213"/>
    </source>
</evidence>
<dbReference type="InterPro" id="IPR051554">
    <property type="entry name" value="Acetyltransferase_Eis"/>
</dbReference>
<proteinExistence type="inferred from homology"/>
<keyword evidence="2 4" id="KW-0808">Transferase</keyword>
<dbReference type="OrthoDB" id="8399956at2"/>
<dbReference type="HAMAP" id="MF_01812">
    <property type="entry name" value="Eis"/>
    <property type="match status" value="1"/>
</dbReference>
<protein>
    <submittedName>
        <fullName evidence="6">UPF0256 protein</fullName>
    </submittedName>
</protein>
<feature type="binding site" evidence="4">
    <location>
        <begin position="81"/>
        <end position="83"/>
    </location>
    <ligand>
        <name>acetyl-CoA</name>
        <dbReference type="ChEBI" id="CHEBI:57288"/>
    </ligand>
</feature>
<evidence type="ECO:0000256" key="2">
    <source>
        <dbReference type="ARBA" id="ARBA00022679"/>
    </source>
</evidence>
<dbReference type="PANTHER" id="PTHR37817">
    <property type="entry name" value="N-ACETYLTRANSFERASE EIS"/>
    <property type="match status" value="1"/>
</dbReference>
<feature type="active site" description="Proton acceptor; via carboxylate" evidence="4">
    <location>
        <position position="409"/>
    </location>
</feature>
<dbReference type="EMBL" id="BLAD01000041">
    <property type="protein sequence ID" value="GER99836.1"/>
    <property type="molecule type" value="Genomic_DNA"/>
</dbReference>
<comment type="caution">
    <text evidence="6">The sequence shown here is derived from an EMBL/GenBank/DDBJ whole genome shotgun (WGS) entry which is preliminary data.</text>
</comment>
<comment type="subunit">
    <text evidence="4">Homohexamer; trimer of dimers.</text>
</comment>
<accession>A0A5M3VST7</accession>
<evidence type="ECO:0000256" key="3">
    <source>
        <dbReference type="ARBA" id="ARBA00023315"/>
    </source>
</evidence>
<feature type="binding site" evidence="4">
    <location>
        <begin position="117"/>
        <end position="118"/>
    </location>
    <ligand>
        <name>acetyl-CoA</name>
        <dbReference type="ChEBI" id="CHEBI:57288"/>
    </ligand>
</feature>
<dbReference type="InterPro" id="IPR041380">
    <property type="entry name" value="Acetyltransf_17"/>
</dbReference>
<feature type="binding site" evidence="4">
    <location>
        <begin position="89"/>
        <end position="94"/>
    </location>
    <ligand>
        <name>acetyl-CoA</name>
        <dbReference type="ChEBI" id="CHEBI:57288"/>
    </ligand>
</feature>
<dbReference type="GO" id="GO:0030649">
    <property type="term" value="P:aminoglycoside antibiotic catabolic process"/>
    <property type="evidence" value="ECO:0007669"/>
    <property type="project" value="TreeGrafter"/>
</dbReference>
<gene>
    <name evidence="6" type="ORF">Acor_19000</name>
</gene>
<dbReference type="InterPro" id="IPR022902">
    <property type="entry name" value="NAcTrfase_Eis"/>
</dbReference>
<reference evidence="6 7" key="1">
    <citation type="submission" date="2019-10" db="EMBL/GenBank/DDBJ databases">
        <title>Whole genome shotgun sequence of Acrocarpospora corrugata NBRC 13972.</title>
        <authorList>
            <person name="Ichikawa N."/>
            <person name="Kimura A."/>
            <person name="Kitahashi Y."/>
            <person name="Komaki H."/>
            <person name="Oguchi A."/>
        </authorList>
    </citation>
    <scope>NUCLEOTIDE SEQUENCE [LARGE SCALE GENOMIC DNA]</scope>
    <source>
        <strain evidence="6 7">NBRC 13972</strain>
    </source>
</reference>
<dbReference type="RefSeq" id="WP_155336201.1">
    <property type="nucleotide sequence ID" value="NZ_BAAABN010000020.1"/>
</dbReference>
<dbReference type="SUPFAM" id="SSF55718">
    <property type="entry name" value="SCP-like"/>
    <property type="match status" value="1"/>
</dbReference>
<sequence length="409" mass="45074">MNLPIRPISEAEWPAFVAVLEEAFASTFHPVQVERFKALTPFNRTLAAFDGDLPVGVTAIFDFDMTLPGGARLPVAGVTAVGVLPSHRRRGILNGLMRKQLNDIKEHGESIAVLYASEAGIYGRFGYGRAADSVFYRIPRHGSAFVKNAPTDPSLRLRTALPAQARAEFEQVFDAISGSRPGIYTRSPARWDSLLADEEFDRGDDGRLRCMLAEDDGGVRGYALFKIKRSFTDHDVFDGEVRLIELFAVDPAAYAALWRSVLDRDLCSRVYAWNRPVDDPITHLLAEPRHLNAGTLDELWARVVDLPAALVARAYAAPAEVVIEIAEDDVCPWNEGRWRLATAKGTCERTEDEPDLTLPIQVLGAAYFGGRPLTTYADAGLVTEHRPGALLELSTAMAWDPKPWAGLVF</sequence>
<comment type="similarity">
    <text evidence="1 4">Belongs to the acetyltransferase Eis family.</text>
</comment>
<keyword evidence="7" id="KW-1185">Reference proteome</keyword>
<dbReference type="PANTHER" id="PTHR37817:SF1">
    <property type="entry name" value="N-ACETYLTRANSFERASE EIS"/>
    <property type="match status" value="1"/>
</dbReference>
<dbReference type="GO" id="GO:0034069">
    <property type="term" value="F:aminoglycoside N-acetyltransferase activity"/>
    <property type="evidence" value="ECO:0007669"/>
    <property type="project" value="TreeGrafter"/>
</dbReference>
<dbReference type="InterPro" id="IPR000182">
    <property type="entry name" value="GNAT_dom"/>
</dbReference>
<dbReference type="InterPro" id="IPR016181">
    <property type="entry name" value="Acyl_CoA_acyltransferase"/>
</dbReference>
<dbReference type="PROSITE" id="PS51186">
    <property type="entry name" value="GNAT"/>
    <property type="match status" value="1"/>
</dbReference>
<organism evidence="6 7">
    <name type="scientific">Acrocarpospora corrugata</name>
    <dbReference type="NCBI Taxonomy" id="35763"/>
    <lineage>
        <taxon>Bacteria</taxon>
        <taxon>Bacillati</taxon>
        <taxon>Actinomycetota</taxon>
        <taxon>Actinomycetes</taxon>
        <taxon>Streptosporangiales</taxon>
        <taxon>Streptosporangiaceae</taxon>
        <taxon>Acrocarpospora</taxon>
    </lineage>
</organism>
<dbReference type="Proteomes" id="UP000334990">
    <property type="component" value="Unassembled WGS sequence"/>
</dbReference>
<evidence type="ECO:0000256" key="4">
    <source>
        <dbReference type="HAMAP-Rule" id="MF_01812"/>
    </source>
</evidence>
<name>A0A5M3VST7_9ACTN</name>
<dbReference type="InterPro" id="IPR025559">
    <property type="entry name" value="Eis_dom"/>
</dbReference>
<dbReference type="CDD" id="cd04301">
    <property type="entry name" value="NAT_SF"/>
    <property type="match status" value="1"/>
</dbReference>
<dbReference type="NCBIfam" id="NF002367">
    <property type="entry name" value="PRK01346.1-4"/>
    <property type="match status" value="1"/>
</dbReference>
<dbReference type="Pfam" id="PF17668">
    <property type="entry name" value="Acetyltransf_17"/>
    <property type="match status" value="1"/>
</dbReference>